<keyword evidence="3" id="KW-1185">Reference proteome</keyword>
<sequence>MDFYQGAYMSYDDMPDDADPDEEVTPLVSEGAEGEEKMETQAEDTLAEEGTGDQGQDEEVMGPKDAAAPGEAKEA</sequence>
<feature type="region of interest" description="Disordered" evidence="1">
    <location>
        <begin position="1"/>
        <end position="75"/>
    </location>
</feature>
<gene>
    <name evidence="2" type="ORF">Fmac_014117</name>
</gene>
<evidence type="ECO:0000313" key="2">
    <source>
        <dbReference type="EMBL" id="KAL2332904.1"/>
    </source>
</evidence>
<dbReference type="Proteomes" id="UP001603857">
    <property type="component" value="Unassembled WGS sequence"/>
</dbReference>
<protein>
    <submittedName>
        <fullName evidence="2">Uncharacterized protein</fullName>
    </submittedName>
</protein>
<name>A0ABD1MAS9_9FABA</name>
<feature type="compositionally biased region" description="Acidic residues" evidence="1">
    <location>
        <begin position="13"/>
        <end position="24"/>
    </location>
</feature>
<proteinExistence type="predicted"/>
<evidence type="ECO:0000313" key="3">
    <source>
        <dbReference type="Proteomes" id="UP001603857"/>
    </source>
</evidence>
<dbReference type="AlphaFoldDB" id="A0ABD1MAS9"/>
<comment type="caution">
    <text evidence="2">The sequence shown here is derived from an EMBL/GenBank/DDBJ whole genome shotgun (WGS) entry which is preliminary data.</text>
</comment>
<dbReference type="EMBL" id="JBGMDY010000005">
    <property type="protein sequence ID" value="KAL2332904.1"/>
    <property type="molecule type" value="Genomic_DNA"/>
</dbReference>
<evidence type="ECO:0000256" key="1">
    <source>
        <dbReference type="SAM" id="MobiDB-lite"/>
    </source>
</evidence>
<reference evidence="2 3" key="1">
    <citation type="submission" date="2024-08" db="EMBL/GenBank/DDBJ databases">
        <title>Insights into the chromosomal genome structure of Flemingia macrophylla.</title>
        <authorList>
            <person name="Ding Y."/>
            <person name="Zhao Y."/>
            <person name="Bi W."/>
            <person name="Wu M."/>
            <person name="Zhao G."/>
            <person name="Gong Y."/>
            <person name="Li W."/>
            <person name="Zhang P."/>
        </authorList>
    </citation>
    <scope>NUCLEOTIDE SEQUENCE [LARGE SCALE GENOMIC DNA]</scope>
    <source>
        <strain evidence="2">DYQJB</strain>
        <tissue evidence="2">Leaf</tissue>
    </source>
</reference>
<accession>A0ABD1MAS9</accession>
<organism evidence="2 3">
    <name type="scientific">Flemingia macrophylla</name>
    <dbReference type="NCBI Taxonomy" id="520843"/>
    <lineage>
        <taxon>Eukaryota</taxon>
        <taxon>Viridiplantae</taxon>
        <taxon>Streptophyta</taxon>
        <taxon>Embryophyta</taxon>
        <taxon>Tracheophyta</taxon>
        <taxon>Spermatophyta</taxon>
        <taxon>Magnoliopsida</taxon>
        <taxon>eudicotyledons</taxon>
        <taxon>Gunneridae</taxon>
        <taxon>Pentapetalae</taxon>
        <taxon>rosids</taxon>
        <taxon>fabids</taxon>
        <taxon>Fabales</taxon>
        <taxon>Fabaceae</taxon>
        <taxon>Papilionoideae</taxon>
        <taxon>50 kb inversion clade</taxon>
        <taxon>NPAAA clade</taxon>
        <taxon>indigoferoid/millettioid clade</taxon>
        <taxon>Phaseoleae</taxon>
        <taxon>Flemingia</taxon>
    </lineage>
</organism>
<feature type="compositionally biased region" description="Acidic residues" evidence="1">
    <location>
        <begin position="41"/>
        <end position="60"/>
    </location>
</feature>